<reference evidence="1" key="1">
    <citation type="submission" date="2018-02" db="EMBL/GenBank/DDBJ databases">
        <title>Rhizophora mucronata_Transcriptome.</title>
        <authorList>
            <person name="Meera S.P."/>
            <person name="Sreeshan A."/>
            <person name="Augustine A."/>
        </authorList>
    </citation>
    <scope>NUCLEOTIDE SEQUENCE</scope>
    <source>
        <tissue evidence="1">Leaf</tissue>
    </source>
</reference>
<evidence type="ECO:0000313" key="1">
    <source>
        <dbReference type="EMBL" id="MBX69963.1"/>
    </source>
</evidence>
<sequence>MLDVHSFPVVCLLIETVTLR</sequence>
<proteinExistence type="predicted"/>
<name>A0A2P2QSJ9_RHIMU</name>
<dbReference type="AlphaFoldDB" id="A0A2P2QSJ9"/>
<organism evidence="1">
    <name type="scientific">Rhizophora mucronata</name>
    <name type="common">Asiatic mangrove</name>
    <dbReference type="NCBI Taxonomy" id="61149"/>
    <lineage>
        <taxon>Eukaryota</taxon>
        <taxon>Viridiplantae</taxon>
        <taxon>Streptophyta</taxon>
        <taxon>Embryophyta</taxon>
        <taxon>Tracheophyta</taxon>
        <taxon>Spermatophyta</taxon>
        <taxon>Magnoliopsida</taxon>
        <taxon>eudicotyledons</taxon>
        <taxon>Gunneridae</taxon>
        <taxon>Pentapetalae</taxon>
        <taxon>rosids</taxon>
        <taxon>fabids</taxon>
        <taxon>Malpighiales</taxon>
        <taxon>Rhizophoraceae</taxon>
        <taxon>Rhizophora</taxon>
    </lineage>
</organism>
<protein>
    <submittedName>
        <fullName evidence="1">Uncharacterized protein</fullName>
    </submittedName>
</protein>
<dbReference type="EMBL" id="GGEC01089479">
    <property type="protein sequence ID" value="MBX69963.1"/>
    <property type="molecule type" value="Transcribed_RNA"/>
</dbReference>
<accession>A0A2P2QSJ9</accession>